<protein>
    <recommendedName>
        <fullName evidence="7">RING-type domain-containing protein</fullName>
    </recommendedName>
</protein>
<reference evidence="5 6" key="1">
    <citation type="submission" date="2014-11" db="EMBL/GenBank/DDBJ databases">
        <authorList>
            <person name="Zhu J."/>
            <person name="Qi W."/>
            <person name="Song R."/>
        </authorList>
    </citation>
    <scope>NUCLEOTIDE SEQUENCE [LARGE SCALE GENOMIC DNA]</scope>
</reference>
<dbReference type="EMBL" id="CDMY01000671">
    <property type="protein sequence ID" value="CEM29332.1"/>
    <property type="molecule type" value="Genomic_DNA"/>
</dbReference>
<keyword evidence="6" id="KW-1185">Reference proteome</keyword>
<evidence type="ECO:0008006" key="7">
    <source>
        <dbReference type="Google" id="ProtNLM"/>
    </source>
</evidence>
<evidence type="ECO:0000256" key="1">
    <source>
        <dbReference type="ARBA" id="ARBA00022723"/>
    </source>
</evidence>
<dbReference type="VEuPathDB" id="CryptoDB:Vbra_633"/>
<keyword evidence="3" id="KW-0862">Zinc</keyword>
<proteinExistence type="predicted"/>
<dbReference type="InParanoid" id="A0A0G4GHV4"/>
<evidence type="ECO:0000313" key="6">
    <source>
        <dbReference type="Proteomes" id="UP000041254"/>
    </source>
</evidence>
<dbReference type="AlphaFoldDB" id="A0A0G4GHV4"/>
<dbReference type="Proteomes" id="UP000041254">
    <property type="component" value="Unassembled WGS sequence"/>
</dbReference>
<feature type="signal peptide" evidence="4">
    <location>
        <begin position="1"/>
        <end position="20"/>
    </location>
</feature>
<keyword evidence="1" id="KW-0479">Metal-binding</keyword>
<name>A0A0G4GHV4_VITBC</name>
<dbReference type="InterPro" id="IPR017907">
    <property type="entry name" value="Znf_RING_CS"/>
</dbReference>
<evidence type="ECO:0000256" key="4">
    <source>
        <dbReference type="SAM" id="SignalP"/>
    </source>
</evidence>
<accession>A0A0G4GHV4</accession>
<gene>
    <name evidence="5" type="ORF">Vbra_633</name>
</gene>
<evidence type="ECO:0000256" key="3">
    <source>
        <dbReference type="ARBA" id="ARBA00022833"/>
    </source>
</evidence>
<keyword evidence="4" id="KW-0732">Signal</keyword>
<evidence type="ECO:0000313" key="5">
    <source>
        <dbReference type="EMBL" id="CEM29332.1"/>
    </source>
</evidence>
<feature type="chain" id="PRO_5005190718" description="RING-type domain-containing protein" evidence="4">
    <location>
        <begin position="21"/>
        <end position="381"/>
    </location>
</feature>
<dbReference type="PROSITE" id="PS00518">
    <property type="entry name" value="ZF_RING_1"/>
    <property type="match status" value="1"/>
</dbReference>
<keyword evidence="2" id="KW-0863">Zinc-finger</keyword>
<evidence type="ECO:0000256" key="2">
    <source>
        <dbReference type="ARBA" id="ARBA00022771"/>
    </source>
</evidence>
<sequence>MLLCGLALLQLLLFLGEVMSLDSAFETCQLCAEDRPVRDIVCLHDHWPSLPRDPARDPPPSALATHRCCIYCVVRLAETQRAQLPDYVEGRACSLHQAGSLLATPPPLIECPNCRHYFCPECILGVSDVSALVLAPDPLRPSPPSSGDRVCPGCSLARPVGQEFRHLPCRACNSLVCGPCVEAEESARRNSRTVRNEDHCPFAEEPWHAAVLELEREWGWPPSSWEGFAEGRLCEERFHLPVTRLLTIFDLLVGPLGTGYSRDDNAARIRAKMSSGELSEDMVRLALATIAVESPMRAAALRSMIFPPRLPPFAELRQRGGLLHSASFSITFRFVNEEVRTTTACSRQHSASWVKDGFALATGNRMTSFPPLSPDRQTSAG</sequence>
<organism evidence="5 6">
    <name type="scientific">Vitrella brassicaformis (strain CCMP3155)</name>
    <dbReference type="NCBI Taxonomy" id="1169540"/>
    <lineage>
        <taxon>Eukaryota</taxon>
        <taxon>Sar</taxon>
        <taxon>Alveolata</taxon>
        <taxon>Colpodellida</taxon>
        <taxon>Vitrellaceae</taxon>
        <taxon>Vitrella</taxon>
    </lineage>
</organism>
<dbReference type="GO" id="GO:0008270">
    <property type="term" value="F:zinc ion binding"/>
    <property type="evidence" value="ECO:0007669"/>
    <property type="project" value="UniProtKB-KW"/>
</dbReference>